<dbReference type="InterPro" id="IPR010095">
    <property type="entry name" value="Cas12f1-like_TNB"/>
</dbReference>
<evidence type="ECO:0000259" key="10">
    <source>
        <dbReference type="Pfam" id="PF07282"/>
    </source>
</evidence>
<comment type="caution">
    <text evidence="12">The sequence shown here is derived from an EMBL/GenBank/DDBJ whole genome shotgun (WGS) entry which is preliminary data.</text>
</comment>
<dbReference type="GO" id="GO:0046872">
    <property type="term" value="F:metal ion binding"/>
    <property type="evidence" value="ECO:0007669"/>
    <property type="project" value="UniProtKB-KW"/>
</dbReference>
<keyword evidence="4" id="KW-0479">Metal-binding</keyword>
<gene>
    <name evidence="12" type="ORF">SAMN02745164_01992</name>
</gene>
<evidence type="ECO:0000256" key="6">
    <source>
        <dbReference type="ARBA" id="ARBA00023125"/>
    </source>
</evidence>
<comment type="similarity">
    <text evidence="2">In the N-terminal section; belongs to the transposase 2 family.</text>
</comment>
<evidence type="ECO:0000259" key="11">
    <source>
        <dbReference type="Pfam" id="PF12323"/>
    </source>
</evidence>
<keyword evidence="8" id="KW-0175">Coiled coil</keyword>
<sequence length="382" mass="45268">MIKTYKIKLRVNNKERTKLMAAAGTARWAYNFALAKIEEYYKETGKIIGDRAIRKELTQLKQTNEYNWLYKYSNNITKQAIKDACAAYKRFFKKLANKPKFKAKKKSKPSFYVDPYKIKFKNTKVLIEKIGWLRLFEKDKIPERGKYYNPRVTYDGIDWYLSISFETENIEVDNGKYTEGIGIDLGIKTLATISNGSKYENINKKHKVKKILKRLKRLQRQISRKYEQNKIQHKGGEVRYQKTKNIIKLESKIRKIHIRLKNIRNDYIHKITASLVKTKPEYIVVEDLNISGMMKNKHLSKEIQQSKLYEIIRQLEYKTKKHGIKLIKADRYYPSSKKCHKCGKIKKDLKLSDRIYMCECGYKNDRDLNAALNLRDYALTLI</sequence>
<dbReference type="NCBIfam" id="TIGR01766">
    <property type="entry name" value="IS200/IS605 family accessory protein TnpB-like domain"/>
    <property type="match status" value="1"/>
</dbReference>
<evidence type="ECO:0000256" key="7">
    <source>
        <dbReference type="ARBA" id="ARBA00023172"/>
    </source>
</evidence>
<organism evidence="12 13">
    <name type="scientific">Marinitoga hydrogenitolerans (strain DSM 16785 / JCM 12826 / AT1271)</name>
    <dbReference type="NCBI Taxonomy" id="1122195"/>
    <lineage>
        <taxon>Bacteria</taxon>
        <taxon>Thermotogati</taxon>
        <taxon>Thermotogota</taxon>
        <taxon>Thermotogae</taxon>
        <taxon>Petrotogales</taxon>
        <taxon>Petrotogaceae</taxon>
        <taxon>Marinitoga</taxon>
    </lineage>
</organism>
<dbReference type="Pfam" id="PF01385">
    <property type="entry name" value="OrfB_IS605"/>
    <property type="match status" value="1"/>
</dbReference>
<evidence type="ECO:0000256" key="8">
    <source>
        <dbReference type="SAM" id="Coils"/>
    </source>
</evidence>
<dbReference type="GO" id="GO:0003677">
    <property type="term" value="F:DNA binding"/>
    <property type="evidence" value="ECO:0007669"/>
    <property type="project" value="UniProtKB-KW"/>
</dbReference>
<feature type="domain" description="Probable transposase IS891/IS1136/IS1341" evidence="9">
    <location>
        <begin position="177"/>
        <end position="296"/>
    </location>
</feature>
<feature type="coiled-coil region" evidence="8">
    <location>
        <begin position="201"/>
        <end position="266"/>
    </location>
</feature>
<keyword evidence="7" id="KW-0233">DNA recombination</keyword>
<feature type="domain" description="Cas12f1-like TNB" evidence="10">
    <location>
        <begin position="309"/>
        <end position="374"/>
    </location>
</feature>
<evidence type="ECO:0000313" key="12">
    <source>
        <dbReference type="EMBL" id="SHF20004.1"/>
    </source>
</evidence>
<dbReference type="STRING" id="1122195.SAMN02745164_01992"/>
<keyword evidence="13" id="KW-1185">Reference proteome</keyword>
<evidence type="ECO:0000259" key="9">
    <source>
        <dbReference type="Pfam" id="PF01385"/>
    </source>
</evidence>
<dbReference type="OrthoDB" id="48565at2"/>
<keyword evidence="3" id="KW-0815">Transposition</keyword>
<evidence type="ECO:0000256" key="2">
    <source>
        <dbReference type="ARBA" id="ARBA00011044"/>
    </source>
</evidence>
<dbReference type="Pfam" id="PF12323">
    <property type="entry name" value="HTH_OrfB_IS605"/>
    <property type="match status" value="1"/>
</dbReference>
<accession>A0A1M4ZPS0</accession>
<dbReference type="InterPro" id="IPR051399">
    <property type="entry name" value="RNA-guided_DNA_endo/Transpos"/>
</dbReference>
<proteinExistence type="inferred from homology"/>
<dbReference type="AlphaFoldDB" id="A0A1M4ZPS0"/>
<evidence type="ECO:0000256" key="4">
    <source>
        <dbReference type="ARBA" id="ARBA00022723"/>
    </source>
</evidence>
<comment type="similarity">
    <text evidence="1">In the C-terminal section; belongs to the transposase 35 family.</text>
</comment>
<dbReference type="EMBL" id="FQUI01000045">
    <property type="protein sequence ID" value="SHF20004.1"/>
    <property type="molecule type" value="Genomic_DNA"/>
</dbReference>
<dbReference type="InterPro" id="IPR021027">
    <property type="entry name" value="Transposase_put_HTH"/>
</dbReference>
<dbReference type="PANTHER" id="PTHR30405">
    <property type="entry name" value="TRANSPOSASE"/>
    <property type="match status" value="1"/>
</dbReference>
<dbReference type="Pfam" id="PF07282">
    <property type="entry name" value="Cas12f1-like_TNB"/>
    <property type="match status" value="1"/>
</dbReference>
<evidence type="ECO:0000256" key="5">
    <source>
        <dbReference type="ARBA" id="ARBA00022833"/>
    </source>
</evidence>
<dbReference type="NCBIfam" id="NF040570">
    <property type="entry name" value="guided_TnpB"/>
    <property type="match status" value="1"/>
</dbReference>
<dbReference type="InterPro" id="IPR001959">
    <property type="entry name" value="Transposase"/>
</dbReference>
<dbReference type="GO" id="GO:0006310">
    <property type="term" value="P:DNA recombination"/>
    <property type="evidence" value="ECO:0007669"/>
    <property type="project" value="UniProtKB-KW"/>
</dbReference>
<evidence type="ECO:0000313" key="13">
    <source>
        <dbReference type="Proteomes" id="UP000184334"/>
    </source>
</evidence>
<dbReference type="GO" id="GO:0032196">
    <property type="term" value="P:transposition"/>
    <property type="evidence" value="ECO:0007669"/>
    <property type="project" value="UniProtKB-KW"/>
</dbReference>
<evidence type="ECO:0000256" key="1">
    <source>
        <dbReference type="ARBA" id="ARBA00008761"/>
    </source>
</evidence>
<reference evidence="12" key="1">
    <citation type="submission" date="2016-11" db="EMBL/GenBank/DDBJ databases">
        <authorList>
            <person name="Varghese N."/>
            <person name="Submissions S."/>
        </authorList>
    </citation>
    <scope>NUCLEOTIDE SEQUENCE [LARGE SCALE GENOMIC DNA]</scope>
    <source>
        <strain evidence="12">DSM 16785</strain>
    </source>
</reference>
<keyword evidence="6" id="KW-0238">DNA-binding</keyword>
<feature type="domain" description="Transposase putative helix-turn-helix" evidence="11">
    <location>
        <begin position="1"/>
        <end position="46"/>
    </location>
</feature>
<protein>
    <submittedName>
        <fullName evidence="12">Transposase</fullName>
    </submittedName>
</protein>
<dbReference type="PANTHER" id="PTHR30405:SF11">
    <property type="entry name" value="RNA-GUIDED DNA ENDONUCLEASE RV2885C-RELATED"/>
    <property type="match status" value="1"/>
</dbReference>
<name>A0A1M4ZPS0_MARH1</name>
<keyword evidence="5" id="KW-0862">Zinc</keyword>
<evidence type="ECO:0000256" key="3">
    <source>
        <dbReference type="ARBA" id="ARBA00022578"/>
    </source>
</evidence>
<dbReference type="Proteomes" id="UP000184334">
    <property type="component" value="Unassembled WGS sequence"/>
</dbReference>
<dbReference type="RefSeq" id="WP_072865885.1">
    <property type="nucleotide sequence ID" value="NZ_FQUI01000045.1"/>
</dbReference>